<reference evidence="2" key="1">
    <citation type="submission" date="2020-08" db="EMBL/GenBank/DDBJ databases">
        <title>Ramlibacter sp. USB13 16S ribosomal RNA gene genome sequencing and assembly.</title>
        <authorList>
            <person name="Kang M."/>
        </authorList>
    </citation>
    <scope>NUCLEOTIDE SEQUENCE</scope>
    <source>
        <strain evidence="2">USB13</strain>
    </source>
</reference>
<evidence type="ECO:0000313" key="2">
    <source>
        <dbReference type="EMBL" id="MBC5783892.1"/>
    </source>
</evidence>
<evidence type="ECO:0000313" key="3">
    <source>
        <dbReference type="Proteomes" id="UP000608513"/>
    </source>
</evidence>
<gene>
    <name evidence="2" type="ORF">H8N03_13125</name>
</gene>
<sequence length="66" mass="7100">MAEAQAYDQEQPDLPPPGQRWGSGAQSVLPYLTKSLQARPAHSADAREARGREAQPQEDAASRPSA</sequence>
<feature type="region of interest" description="Disordered" evidence="1">
    <location>
        <begin position="1"/>
        <end position="66"/>
    </location>
</feature>
<dbReference type="RefSeq" id="WP_187076642.1">
    <property type="nucleotide sequence ID" value="NZ_JACORT010000005.1"/>
</dbReference>
<protein>
    <submittedName>
        <fullName evidence="2">Uncharacterized protein</fullName>
    </submittedName>
</protein>
<proteinExistence type="predicted"/>
<organism evidence="2 3">
    <name type="scientific">Ramlibacter cellulosilyticus</name>
    <dbReference type="NCBI Taxonomy" id="2764187"/>
    <lineage>
        <taxon>Bacteria</taxon>
        <taxon>Pseudomonadati</taxon>
        <taxon>Pseudomonadota</taxon>
        <taxon>Betaproteobacteria</taxon>
        <taxon>Burkholderiales</taxon>
        <taxon>Comamonadaceae</taxon>
        <taxon>Ramlibacter</taxon>
    </lineage>
</organism>
<name>A0A923MUA9_9BURK</name>
<feature type="compositionally biased region" description="Basic and acidic residues" evidence="1">
    <location>
        <begin position="42"/>
        <end position="55"/>
    </location>
</feature>
<dbReference type="Proteomes" id="UP000608513">
    <property type="component" value="Unassembled WGS sequence"/>
</dbReference>
<comment type="caution">
    <text evidence="2">The sequence shown here is derived from an EMBL/GenBank/DDBJ whole genome shotgun (WGS) entry which is preliminary data.</text>
</comment>
<accession>A0A923MUA9</accession>
<evidence type="ECO:0000256" key="1">
    <source>
        <dbReference type="SAM" id="MobiDB-lite"/>
    </source>
</evidence>
<keyword evidence="3" id="KW-1185">Reference proteome</keyword>
<dbReference type="AlphaFoldDB" id="A0A923MUA9"/>
<dbReference type="EMBL" id="JACORT010000005">
    <property type="protein sequence ID" value="MBC5783892.1"/>
    <property type="molecule type" value="Genomic_DNA"/>
</dbReference>